<feature type="compositionally biased region" description="Basic and acidic residues" evidence="1">
    <location>
        <begin position="112"/>
        <end position="121"/>
    </location>
</feature>
<keyword evidence="2" id="KW-1133">Transmembrane helix</keyword>
<evidence type="ECO:0000313" key="3">
    <source>
        <dbReference type="EMBL" id="KAH1181046.1"/>
    </source>
</evidence>
<accession>A0A9D3XJP8</accession>
<gene>
    <name evidence="3" type="ORF">KIL84_001980</name>
</gene>
<feature type="region of interest" description="Disordered" evidence="1">
    <location>
        <begin position="105"/>
        <end position="142"/>
    </location>
</feature>
<dbReference type="Proteomes" id="UP000827986">
    <property type="component" value="Unassembled WGS sequence"/>
</dbReference>
<protein>
    <submittedName>
        <fullName evidence="3">Uncharacterized protein</fullName>
    </submittedName>
</protein>
<name>A0A9D3XJP8_9SAUR</name>
<dbReference type="AlphaFoldDB" id="A0A9D3XJP8"/>
<keyword evidence="4" id="KW-1185">Reference proteome</keyword>
<keyword evidence="2" id="KW-0472">Membrane</keyword>
<evidence type="ECO:0000313" key="4">
    <source>
        <dbReference type="Proteomes" id="UP000827986"/>
    </source>
</evidence>
<feature type="region of interest" description="Disordered" evidence="1">
    <location>
        <begin position="32"/>
        <end position="60"/>
    </location>
</feature>
<organism evidence="3 4">
    <name type="scientific">Mauremys mutica</name>
    <name type="common">yellowpond turtle</name>
    <dbReference type="NCBI Taxonomy" id="74926"/>
    <lineage>
        <taxon>Eukaryota</taxon>
        <taxon>Metazoa</taxon>
        <taxon>Chordata</taxon>
        <taxon>Craniata</taxon>
        <taxon>Vertebrata</taxon>
        <taxon>Euteleostomi</taxon>
        <taxon>Archelosauria</taxon>
        <taxon>Testudinata</taxon>
        <taxon>Testudines</taxon>
        <taxon>Cryptodira</taxon>
        <taxon>Durocryptodira</taxon>
        <taxon>Testudinoidea</taxon>
        <taxon>Geoemydidae</taxon>
        <taxon>Geoemydinae</taxon>
        <taxon>Mauremys</taxon>
    </lineage>
</organism>
<evidence type="ECO:0000256" key="1">
    <source>
        <dbReference type="SAM" id="MobiDB-lite"/>
    </source>
</evidence>
<proteinExistence type="predicted"/>
<reference evidence="3" key="1">
    <citation type="submission" date="2021-09" db="EMBL/GenBank/DDBJ databases">
        <title>The genome of Mauremys mutica provides insights into the evolution of semi-aquatic lifestyle.</title>
        <authorList>
            <person name="Gong S."/>
            <person name="Gao Y."/>
        </authorList>
    </citation>
    <scope>NUCLEOTIDE SEQUENCE</scope>
    <source>
        <strain evidence="3">MM-2020</strain>
        <tissue evidence="3">Muscle</tissue>
    </source>
</reference>
<dbReference type="EMBL" id="JAHDVG010000469">
    <property type="protein sequence ID" value="KAH1181046.1"/>
    <property type="molecule type" value="Genomic_DNA"/>
</dbReference>
<keyword evidence="2" id="KW-0812">Transmembrane</keyword>
<comment type="caution">
    <text evidence="3">The sequence shown here is derived from an EMBL/GenBank/DDBJ whole genome shotgun (WGS) entry which is preliminary data.</text>
</comment>
<feature type="transmembrane region" description="Helical" evidence="2">
    <location>
        <begin position="74"/>
        <end position="96"/>
    </location>
</feature>
<sequence length="142" mass="15822">MDTSATRVIFCKDGKEILMLPKDRNKFIVESAQPESPESAGEYSCRYQHKDNRNQEKTSLPSARRYLSAPAPAVLLWVWILRSTLVLLLLMSAPIFTCIMEKRAIAQPDTEQQEKPAENGRGEPPYAEGNGREKEAGGSGDP</sequence>
<evidence type="ECO:0000256" key="2">
    <source>
        <dbReference type="SAM" id="Phobius"/>
    </source>
</evidence>